<sequence>MQTHFHFLVLLAILAYASARSTVEVHNNMDSSIDKAPVMDPPEQRVYVKEDAAAGLVVHVVQAYDPDGDDITFEILNNNGEISEYFLLGTTSGDLSLKKRLGNSNDNFEIQVRISDGENSVDGVVFVDIIGVNHQPRFPECNSYEPEIAEGSEIGTSVIRICHNPWGKEDSCFEPNMRAEDDDPGANGNLHFSVVTPYNEAKWFEVEGVEGDEKSVDLKSLRKIDREDLFTQRPNEVLVLGNTVKFRVTVKVEDEGQPPLSTNCFFLVDIIDQNDNIPIFDEANYKTTILRNTNYDDRVIRVFALDDDDGDNAVVTYAIEGSEPSCDNCFTIDSSSGWISRGPGNIGSGVNFITLSVSAIDPDPSHVALTDVIIDLTESSSVLPPQWSDVGGIPIDDLTSIKVMENTTAFTSLSVNFEATAPGNMIGYFLVKGRTPEQNKDRGFDYRESNQEIVIYNLQLDYETTPSYILLLRSYRRDPGSSSIPATDARLLVELKDVNDNPPKWQGRNNNGFYPASVSDQTQPGEHVVTVMATDIDGTSPNNRVSYGFVDACTDCELFNLDPNTGDITAKEGGFDREDKEQYYLRVYAEDGAESSISPPGPNRIETAIDVYVMGPNRPKPPYFPHPLYTVFLDEGVPFNTTVDTILAIDQEPGMTYMQYAITAQSNVDRKFAVEMGAGRIYTSYELSYRIFDGNAVNTTIVVIQLVWQKKAPVLDPPEQRIYVKEDAAAGFVVHVVQAYDPDGDDITFEITNNNEEINKYFLLDSTSGDLSLKQTLVNSNNSCYEIQICISDGELSSTGLVFVNIIEVKAVNHQPSFPECNSYQPLIAEGSDIGTFVLRMRAEDDDPGANGNLHFSIVTPFNEEKWFEVEGVEGDEKSVDLKSLREIDREDLLTQRPNEVLVLRNTVKFRVTVKVEDEGQPPLSTNCFFLVDIIDQNDNIPIFDEANYKTTILRNTNYDDRVIRVFALDDDDGDNAGQIA</sequence>
<keyword evidence="4 7" id="KW-0106">Calcium</keyword>
<keyword evidence="2" id="KW-0812">Transmembrane</keyword>
<dbReference type="OMA" id="CHQYKER"/>
<evidence type="ECO:0000313" key="11">
    <source>
        <dbReference type="EnsemblMetazoa" id="CapteP210000"/>
    </source>
</evidence>
<feature type="chain" id="PRO_5008788781" description="Cadherin domain-containing protein" evidence="8">
    <location>
        <begin position="20"/>
        <end position="981"/>
    </location>
</feature>
<comment type="subcellular location">
    <subcellularLocation>
        <location evidence="1">Membrane</location>
    </subcellularLocation>
</comment>
<evidence type="ECO:0000313" key="10">
    <source>
        <dbReference type="EMBL" id="ELU14774.1"/>
    </source>
</evidence>
<feature type="domain" description="Cadherin" evidence="9">
    <location>
        <begin position="40"/>
        <end position="138"/>
    </location>
</feature>
<dbReference type="OrthoDB" id="10029135at2759"/>
<dbReference type="PANTHER" id="PTHR24026:SF126">
    <property type="entry name" value="PROTOCADHERIN FAT 4"/>
    <property type="match status" value="1"/>
</dbReference>
<keyword evidence="12" id="KW-1185">Reference proteome</keyword>
<dbReference type="InterPro" id="IPR015919">
    <property type="entry name" value="Cadherin-like_sf"/>
</dbReference>
<evidence type="ECO:0000256" key="3">
    <source>
        <dbReference type="ARBA" id="ARBA00022737"/>
    </source>
</evidence>
<dbReference type="Proteomes" id="UP000014760">
    <property type="component" value="Unassembled WGS sequence"/>
</dbReference>
<keyword evidence="3" id="KW-0677">Repeat</keyword>
<evidence type="ECO:0000256" key="4">
    <source>
        <dbReference type="ARBA" id="ARBA00022837"/>
    </source>
</evidence>
<keyword evidence="8" id="KW-0732">Signal</keyword>
<dbReference type="EMBL" id="AMQN01004750">
    <property type="status" value="NOT_ANNOTATED_CDS"/>
    <property type="molecule type" value="Genomic_DNA"/>
</dbReference>
<accession>R7V8A9</accession>
<dbReference type="CDD" id="cd11304">
    <property type="entry name" value="Cadherin_repeat"/>
    <property type="match status" value="7"/>
</dbReference>
<keyword evidence="5" id="KW-1133">Transmembrane helix</keyword>
<dbReference type="Pfam" id="PF00028">
    <property type="entry name" value="Cadherin"/>
    <property type="match status" value="2"/>
</dbReference>
<evidence type="ECO:0000256" key="2">
    <source>
        <dbReference type="ARBA" id="ARBA00022692"/>
    </source>
</evidence>
<dbReference type="EMBL" id="AMQN01004749">
    <property type="status" value="NOT_ANNOTATED_CDS"/>
    <property type="molecule type" value="Genomic_DNA"/>
</dbReference>
<dbReference type="SMART" id="SM00112">
    <property type="entry name" value="CA"/>
    <property type="match status" value="7"/>
</dbReference>
<dbReference type="GO" id="GO:0007156">
    <property type="term" value="P:homophilic cell adhesion via plasma membrane adhesion molecules"/>
    <property type="evidence" value="ECO:0007669"/>
    <property type="project" value="InterPro"/>
</dbReference>
<dbReference type="HOGENOM" id="CLU_303521_0_0_1"/>
<reference evidence="12" key="1">
    <citation type="submission" date="2012-12" db="EMBL/GenBank/DDBJ databases">
        <authorList>
            <person name="Hellsten U."/>
            <person name="Grimwood J."/>
            <person name="Chapman J.A."/>
            <person name="Shapiro H."/>
            <person name="Aerts A."/>
            <person name="Otillar R.P."/>
            <person name="Terry A.Y."/>
            <person name="Boore J.L."/>
            <person name="Simakov O."/>
            <person name="Marletaz F."/>
            <person name="Cho S.-J."/>
            <person name="Edsinger-Gonzales E."/>
            <person name="Havlak P."/>
            <person name="Kuo D.-H."/>
            <person name="Larsson T."/>
            <person name="Lv J."/>
            <person name="Arendt D."/>
            <person name="Savage R."/>
            <person name="Osoegawa K."/>
            <person name="de Jong P."/>
            <person name="Lindberg D.R."/>
            <person name="Seaver E.C."/>
            <person name="Weisblat D.A."/>
            <person name="Putnam N.H."/>
            <person name="Grigoriev I.V."/>
            <person name="Rokhsar D.S."/>
        </authorList>
    </citation>
    <scope>NUCLEOTIDE SEQUENCE</scope>
    <source>
        <strain evidence="12">I ESC-2004</strain>
    </source>
</reference>
<protein>
    <recommendedName>
        <fullName evidence="9">Cadherin domain-containing protein</fullName>
    </recommendedName>
</protein>
<reference evidence="11" key="3">
    <citation type="submission" date="2015-06" db="UniProtKB">
        <authorList>
            <consortium name="EnsemblMetazoa"/>
        </authorList>
    </citation>
    <scope>IDENTIFICATION</scope>
</reference>
<dbReference type="InterPro" id="IPR002126">
    <property type="entry name" value="Cadherin-like_dom"/>
</dbReference>
<dbReference type="SUPFAM" id="SSF49313">
    <property type="entry name" value="Cadherin-like"/>
    <property type="match status" value="9"/>
</dbReference>
<dbReference type="GO" id="GO:0005886">
    <property type="term" value="C:plasma membrane"/>
    <property type="evidence" value="ECO:0007669"/>
    <property type="project" value="UniProtKB-SubCell"/>
</dbReference>
<reference evidence="10 12" key="2">
    <citation type="journal article" date="2013" name="Nature">
        <title>Insights into bilaterian evolution from three spiralian genomes.</title>
        <authorList>
            <person name="Simakov O."/>
            <person name="Marletaz F."/>
            <person name="Cho S.J."/>
            <person name="Edsinger-Gonzales E."/>
            <person name="Havlak P."/>
            <person name="Hellsten U."/>
            <person name="Kuo D.H."/>
            <person name="Larsson T."/>
            <person name="Lv J."/>
            <person name="Arendt D."/>
            <person name="Savage R."/>
            <person name="Osoegawa K."/>
            <person name="de Jong P."/>
            <person name="Grimwood J."/>
            <person name="Chapman J.A."/>
            <person name="Shapiro H."/>
            <person name="Aerts A."/>
            <person name="Otillar R.P."/>
            <person name="Terry A.Y."/>
            <person name="Boore J.L."/>
            <person name="Grigoriev I.V."/>
            <person name="Lindberg D.R."/>
            <person name="Seaver E.C."/>
            <person name="Weisblat D.A."/>
            <person name="Putnam N.H."/>
            <person name="Rokhsar D.S."/>
        </authorList>
    </citation>
    <scope>NUCLEOTIDE SEQUENCE</scope>
    <source>
        <strain evidence="10 12">I ESC-2004</strain>
    </source>
</reference>
<dbReference type="PRINTS" id="PR00205">
    <property type="entry name" value="CADHERIN"/>
</dbReference>
<feature type="domain" description="Cadherin" evidence="9">
    <location>
        <begin position="716"/>
        <end position="818"/>
    </location>
</feature>
<dbReference type="EMBL" id="KB294299">
    <property type="protein sequence ID" value="ELU14774.1"/>
    <property type="molecule type" value="Genomic_DNA"/>
</dbReference>
<feature type="domain" description="Cadherin" evidence="9">
    <location>
        <begin position="510"/>
        <end position="624"/>
    </location>
</feature>
<gene>
    <name evidence="10" type="ORF">CAPTEDRAFT_210000</name>
</gene>
<name>R7V8A9_CAPTE</name>
<evidence type="ECO:0000256" key="7">
    <source>
        <dbReference type="PROSITE-ProRule" id="PRU00043"/>
    </source>
</evidence>
<dbReference type="AlphaFoldDB" id="R7V8A9"/>
<feature type="domain" description="Cadherin" evidence="9">
    <location>
        <begin position="395"/>
        <end position="505"/>
    </location>
</feature>
<evidence type="ECO:0000256" key="6">
    <source>
        <dbReference type="ARBA" id="ARBA00023136"/>
    </source>
</evidence>
<keyword evidence="6" id="KW-0472">Membrane</keyword>
<feature type="domain" description="Cadherin" evidence="9">
    <location>
        <begin position="140"/>
        <end position="280"/>
    </location>
</feature>
<evidence type="ECO:0000256" key="5">
    <source>
        <dbReference type="ARBA" id="ARBA00022989"/>
    </source>
</evidence>
<proteinExistence type="predicted"/>
<dbReference type="Gene3D" id="2.60.40.60">
    <property type="entry name" value="Cadherins"/>
    <property type="match status" value="9"/>
</dbReference>
<dbReference type="GO" id="GO:0005509">
    <property type="term" value="F:calcium ion binding"/>
    <property type="evidence" value="ECO:0007669"/>
    <property type="project" value="UniProtKB-UniRule"/>
</dbReference>
<evidence type="ECO:0000313" key="12">
    <source>
        <dbReference type="Proteomes" id="UP000014760"/>
    </source>
</evidence>
<feature type="domain" description="Cadherin" evidence="9">
    <location>
        <begin position="281"/>
        <end position="387"/>
    </location>
</feature>
<dbReference type="InterPro" id="IPR020894">
    <property type="entry name" value="Cadherin_CS"/>
</dbReference>
<dbReference type="PROSITE" id="PS50268">
    <property type="entry name" value="CADHERIN_2"/>
    <property type="match status" value="7"/>
</dbReference>
<evidence type="ECO:0000256" key="1">
    <source>
        <dbReference type="ARBA" id="ARBA00004370"/>
    </source>
</evidence>
<feature type="signal peptide" evidence="8">
    <location>
        <begin position="1"/>
        <end position="19"/>
    </location>
</feature>
<dbReference type="PANTHER" id="PTHR24026">
    <property type="entry name" value="FAT ATYPICAL CADHERIN-RELATED"/>
    <property type="match status" value="1"/>
</dbReference>
<evidence type="ECO:0000259" key="9">
    <source>
        <dbReference type="PROSITE" id="PS50268"/>
    </source>
</evidence>
<feature type="domain" description="Cadherin" evidence="9">
    <location>
        <begin position="820"/>
        <end position="944"/>
    </location>
</feature>
<organism evidence="10">
    <name type="scientific">Capitella teleta</name>
    <name type="common">Polychaete worm</name>
    <dbReference type="NCBI Taxonomy" id="283909"/>
    <lineage>
        <taxon>Eukaryota</taxon>
        <taxon>Metazoa</taxon>
        <taxon>Spiralia</taxon>
        <taxon>Lophotrochozoa</taxon>
        <taxon>Annelida</taxon>
        <taxon>Polychaeta</taxon>
        <taxon>Sedentaria</taxon>
        <taxon>Scolecida</taxon>
        <taxon>Capitellidae</taxon>
        <taxon>Capitella</taxon>
    </lineage>
</organism>
<dbReference type="PROSITE" id="PS00232">
    <property type="entry name" value="CADHERIN_1"/>
    <property type="match status" value="3"/>
</dbReference>
<dbReference type="STRING" id="283909.R7V8A9"/>
<evidence type="ECO:0000256" key="8">
    <source>
        <dbReference type="SAM" id="SignalP"/>
    </source>
</evidence>
<dbReference type="EnsemblMetazoa" id="CapteT210000">
    <property type="protein sequence ID" value="CapteP210000"/>
    <property type="gene ID" value="CapteG210000"/>
</dbReference>